<evidence type="ECO:0000256" key="1">
    <source>
        <dbReference type="SAM" id="SignalP"/>
    </source>
</evidence>
<dbReference type="AlphaFoldDB" id="A0AAP2CIJ4"/>
<keyword evidence="1" id="KW-0732">Signal</keyword>
<keyword evidence="3" id="KW-1185">Reference proteome</keyword>
<dbReference type="EMBL" id="JAHCMY010000003">
    <property type="protein sequence ID" value="MBS9523916.1"/>
    <property type="molecule type" value="Genomic_DNA"/>
</dbReference>
<comment type="caution">
    <text evidence="2">The sequence shown here is derived from an EMBL/GenBank/DDBJ whole genome shotgun (WGS) entry which is preliminary data.</text>
</comment>
<sequence>MQKCSLILVFLFFFISTQAYSQLETPNYSMPSTFHADYVTNPERIELIYDLGNFSIEINGLQRDYYIDMQIEGLIDELSNKVIIRNSNISIPLNAQYQRVASGRKGGRGNSEIQSFEFRINSLGSILPYYSYSMSLNIRVCEGQNGLNCQDIKRVPLTFSFPELLELEKGVINMGFLEFKTIDQLTGGIPTGNAIRFKIKSNIDWIFKAESSGFTSGAGESVNSSIISIRKNGTEAYHQLGDIPFIFGGKKNYDFGVDIKVTPGLTTPPNEYSANLLFTLSRP</sequence>
<feature type="chain" id="PRO_5042932174" description="Transporter" evidence="1">
    <location>
        <begin position="22"/>
        <end position="283"/>
    </location>
</feature>
<accession>A0AAP2CIJ4</accession>
<proteinExistence type="predicted"/>
<gene>
    <name evidence="2" type="ORF">KI659_07800</name>
</gene>
<dbReference type="RefSeq" id="WP_213944789.1">
    <property type="nucleotide sequence ID" value="NZ_JAHCMY010000003.1"/>
</dbReference>
<organism evidence="2 3">
    <name type="scientific">Litoribacter ruber</name>
    <dbReference type="NCBI Taxonomy" id="702568"/>
    <lineage>
        <taxon>Bacteria</taxon>
        <taxon>Pseudomonadati</taxon>
        <taxon>Bacteroidota</taxon>
        <taxon>Cytophagia</taxon>
        <taxon>Cytophagales</taxon>
        <taxon>Cyclobacteriaceae</taxon>
        <taxon>Litoribacter</taxon>
    </lineage>
</organism>
<evidence type="ECO:0000313" key="2">
    <source>
        <dbReference type="EMBL" id="MBS9523916.1"/>
    </source>
</evidence>
<evidence type="ECO:0000313" key="3">
    <source>
        <dbReference type="Proteomes" id="UP001319104"/>
    </source>
</evidence>
<feature type="signal peptide" evidence="1">
    <location>
        <begin position="1"/>
        <end position="21"/>
    </location>
</feature>
<name>A0AAP2CIJ4_9BACT</name>
<protein>
    <recommendedName>
        <fullName evidence="4">Transporter</fullName>
    </recommendedName>
</protein>
<evidence type="ECO:0008006" key="4">
    <source>
        <dbReference type="Google" id="ProtNLM"/>
    </source>
</evidence>
<dbReference type="Proteomes" id="UP001319104">
    <property type="component" value="Unassembled WGS sequence"/>
</dbReference>
<reference evidence="2 3" key="1">
    <citation type="submission" date="2021-05" db="EMBL/GenBank/DDBJ databases">
        <authorList>
            <person name="Zhang Z.D."/>
            <person name="Osman G."/>
        </authorList>
    </citation>
    <scope>NUCLEOTIDE SEQUENCE [LARGE SCALE GENOMIC DNA]</scope>
    <source>
        <strain evidence="2 3">KCTC 32217</strain>
    </source>
</reference>